<sequence length="86" mass="8903">MPTQQRHQRPAVSVAATALWPVVALTTEPSGPDPCPEPESPVHPGGGGAARPLPVPSCPGGWPPCPSMPPAVRCGHSSELHQVYLN</sequence>
<organism evidence="3">
    <name type="scientific">Oryza brachyantha</name>
    <name type="common">malo sina</name>
    <dbReference type="NCBI Taxonomy" id="4533"/>
    <lineage>
        <taxon>Eukaryota</taxon>
        <taxon>Viridiplantae</taxon>
        <taxon>Streptophyta</taxon>
        <taxon>Embryophyta</taxon>
        <taxon>Tracheophyta</taxon>
        <taxon>Spermatophyta</taxon>
        <taxon>Magnoliopsida</taxon>
        <taxon>Liliopsida</taxon>
        <taxon>Poales</taxon>
        <taxon>Poaceae</taxon>
        <taxon>BOP clade</taxon>
        <taxon>Oryzoideae</taxon>
        <taxon>Oryzeae</taxon>
        <taxon>Oryzinae</taxon>
        <taxon>Oryza</taxon>
    </lineage>
</organism>
<dbReference type="EnsemblPlants" id="OB04G27420.1">
    <property type="protein sequence ID" value="OB04G27420.1"/>
    <property type="gene ID" value="OB04G27420"/>
</dbReference>
<evidence type="ECO:0000256" key="2">
    <source>
        <dbReference type="SAM" id="SignalP"/>
    </source>
</evidence>
<evidence type="ECO:0000313" key="3">
    <source>
        <dbReference type="EnsemblPlants" id="OB04G27420.1"/>
    </source>
</evidence>
<accession>J3M017</accession>
<keyword evidence="4" id="KW-1185">Reference proteome</keyword>
<feature type="chain" id="PRO_5003772959" description="Secreted protein" evidence="2">
    <location>
        <begin position="25"/>
        <end position="86"/>
    </location>
</feature>
<feature type="signal peptide" evidence="2">
    <location>
        <begin position="1"/>
        <end position="24"/>
    </location>
</feature>
<protein>
    <recommendedName>
        <fullName evidence="5">Secreted protein</fullName>
    </recommendedName>
</protein>
<reference evidence="3" key="2">
    <citation type="submission" date="2013-04" db="UniProtKB">
        <authorList>
            <consortium name="EnsemblPlants"/>
        </authorList>
    </citation>
    <scope>IDENTIFICATION</scope>
</reference>
<dbReference type="AlphaFoldDB" id="J3M017"/>
<proteinExistence type="predicted"/>
<reference evidence="3" key="1">
    <citation type="journal article" date="2013" name="Nat. Commun.">
        <title>Whole-genome sequencing of Oryza brachyantha reveals mechanisms underlying Oryza genome evolution.</title>
        <authorList>
            <person name="Chen J."/>
            <person name="Huang Q."/>
            <person name="Gao D."/>
            <person name="Wang J."/>
            <person name="Lang Y."/>
            <person name="Liu T."/>
            <person name="Li B."/>
            <person name="Bai Z."/>
            <person name="Luis Goicoechea J."/>
            <person name="Liang C."/>
            <person name="Chen C."/>
            <person name="Zhang W."/>
            <person name="Sun S."/>
            <person name="Liao Y."/>
            <person name="Zhang X."/>
            <person name="Yang L."/>
            <person name="Song C."/>
            <person name="Wang M."/>
            <person name="Shi J."/>
            <person name="Liu G."/>
            <person name="Liu J."/>
            <person name="Zhou H."/>
            <person name="Zhou W."/>
            <person name="Yu Q."/>
            <person name="An N."/>
            <person name="Chen Y."/>
            <person name="Cai Q."/>
            <person name="Wang B."/>
            <person name="Liu B."/>
            <person name="Min J."/>
            <person name="Huang Y."/>
            <person name="Wu H."/>
            <person name="Li Z."/>
            <person name="Zhang Y."/>
            <person name="Yin Y."/>
            <person name="Song W."/>
            <person name="Jiang J."/>
            <person name="Jackson S.A."/>
            <person name="Wing R.A."/>
            <person name="Wang J."/>
            <person name="Chen M."/>
        </authorList>
    </citation>
    <scope>NUCLEOTIDE SEQUENCE [LARGE SCALE GENOMIC DNA]</scope>
    <source>
        <strain evidence="3">cv. IRGC 101232</strain>
    </source>
</reference>
<evidence type="ECO:0000256" key="1">
    <source>
        <dbReference type="SAM" id="MobiDB-lite"/>
    </source>
</evidence>
<dbReference type="Gramene" id="OB04G27420.1">
    <property type="protein sequence ID" value="OB04G27420.1"/>
    <property type="gene ID" value="OB04G27420"/>
</dbReference>
<dbReference type="Proteomes" id="UP000006038">
    <property type="component" value="Chromosome 4"/>
</dbReference>
<evidence type="ECO:0008006" key="5">
    <source>
        <dbReference type="Google" id="ProtNLM"/>
    </source>
</evidence>
<name>J3M017_ORYBR</name>
<keyword evidence="2" id="KW-0732">Signal</keyword>
<feature type="region of interest" description="Disordered" evidence="1">
    <location>
        <begin position="25"/>
        <end position="57"/>
    </location>
</feature>
<dbReference type="HOGENOM" id="CLU_2501537_0_0_1"/>
<feature type="compositionally biased region" description="Pro residues" evidence="1">
    <location>
        <begin position="31"/>
        <end position="41"/>
    </location>
</feature>
<evidence type="ECO:0000313" key="4">
    <source>
        <dbReference type="Proteomes" id="UP000006038"/>
    </source>
</evidence>